<dbReference type="HAMAP" id="MF_00974">
    <property type="entry name" value="DNA_primase_DnaG"/>
    <property type="match status" value="1"/>
</dbReference>
<dbReference type="Gene3D" id="1.10.860.10">
    <property type="entry name" value="DNAb Helicase, Chain A"/>
    <property type="match status" value="1"/>
</dbReference>
<evidence type="ECO:0000313" key="16">
    <source>
        <dbReference type="EMBL" id="MBH1940346.1"/>
    </source>
</evidence>
<evidence type="ECO:0000256" key="2">
    <source>
        <dbReference type="ARBA" id="ARBA00022515"/>
    </source>
</evidence>
<proteinExistence type="inferred from homology"/>
<comment type="similarity">
    <text evidence="12 13">Belongs to the DnaG primase family.</text>
</comment>
<evidence type="ECO:0000256" key="3">
    <source>
        <dbReference type="ARBA" id="ARBA00022679"/>
    </source>
</evidence>
<keyword evidence="2 12" id="KW-0639">Primosome</keyword>
<dbReference type="GO" id="GO:0005737">
    <property type="term" value="C:cytoplasm"/>
    <property type="evidence" value="ECO:0007669"/>
    <property type="project" value="TreeGrafter"/>
</dbReference>
<evidence type="ECO:0000259" key="15">
    <source>
        <dbReference type="PROSITE" id="PS50880"/>
    </source>
</evidence>
<evidence type="ECO:0000256" key="5">
    <source>
        <dbReference type="ARBA" id="ARBA00022705"/>
    </source>
</evidence>
<keyword evidence="6 12" id="KW-0479">Metal-binding</keyword>
<comment type="cofactor">
    <cofactor evidence="12 13 14">
        <name>Zn(2+)</name>
        <dbReference type="ChEBI" id="CHEBI:29105"/>
    </cofactor>
    <text evidence="12 13 14">Binds 1 zinc ion per monomer.</text>
</comment>
<dbReference type="GO" id="GO:0003677">
    <property type="term" value="F:DNA binding"/>
    <property type="evidence" value="ECO:0007669"/>
    <property type="project" value="UniProtKB-KW"/>
</dbReference>
<keyword evidence="1 12" id="KW-0240">DNA-directed RNA polymerase</keyword>
<dbReference type="NCBIfam" id="TIGR01391">
    <property type="entry name" value="dnaG"/>
    <property type="match status" value="1"/>
</dbReference>
<feature type="domain" description="Toprim" evidence="15">
    <location>
        <begin position="258"/>
        <end position="339"/>
    </location>
</feature>
<dbReference type="GO" id="GO:0006269">
    <property type="term" value="P:DNA replication, synthesis of primer"/>
    <property type="evidence" value="ECO:0007669"/>
    <property type="project" value="UniProtKB-UniRule"/>
</dbReference>
<dbReference type="PANTHER" id="PTHR30313:SF2">
    <property type="entry name" value="DNA PRIMASE"/>
    <property type="match status" value="1"/>
</dbReference>
<protein>
    <recommendedName>
        <fullName evidence="12 13">DNA primase</fullName>
        <ecNumber evidence="12">2.7.7.101</ecNumber>
    </recommendedName>
</protein>
<comment type="caution">
    <text evidence="16">The sequence shown here is derived from an EMBL/GenBank/DDBJ whole genome shotgun (WGS) entry which is preliminary data.</text>
</comment>
<evidence type="ECO:0000256" key="14">
    <source>
        <dbReference type="PIRSR" id="PIRSR002811-1"/>
    </source>
</evidence>
<dbReference type="GO" id="GO:0008270">
    <property type="term" value="F:zinc ion binding"/>
    <property type="evidence" value="ECO:0007669"/>
    <property type="project" value="UniProtKB-UniRule"/>
</dbReference>
<evidence type="ECO:0000256" key="11">
    <source>
        <dbReference type="ARBA" id="ARBA00023163"/>
    </source>
</evidence>
<keyword evidence="11 12" id="KW-0804">Transcription</keyword>
<evidence type="ECO:0000256" key="4">
    <source>
        <dbReference type="ARBA" id="ARBA00022695"/>
    </source>
</evidence>
<reference evidence="16" key="1">
    <citation type="submission" date="2020-12" db="EMBL/GenBank/DDBJ databases">
        <title>M. sibirica DSM 26468T genome.</title>
        <authorList>
            <person name="Thieme N."/>
            <person name="Rettenmaier R."/>
            <person name="Zverlov V."/>
            <person name="Liebl W."/>
        </authorList>
    </citation>
    <scope>NUCLEOTIDE SEQUENCE</scope>
    <source>
        <strain evidence="16">DSM 26468</strain>
    </source>
</reference>
<dbReference type="Gene3D" id="3.90.980.10">
    <property type="entry name" value="DNA primase, catalytic core, N-terminal domain"/>
    <property type="match status" value="1"/>
</dbReference>
<dbReference type="SMART" id="SM00400">
    <property type="entry name" value="ZnF_CHCC"/>
    <property type="match status" value="1"/>
</dbReference>
<dbReference type="InterPro" id="IPR019475">
    <property type="entry name" value="DNA_primase_DnaB-bd"/>
</dbReference>
<dbReference type="GO" id="GO:0003899">
    <property type="term" value="F:DNA-directed RNA polymerase activity"/>
    <property type="evidence" value="ECO:0007669"/>
    <property type="project" value="UniProtKB-UniRule"/>
</dbReference>
<organism evidence="16 17">
    <name type="scientific">Mobilitalea sibirica</name>
    <dbReference type="NCBI Taxonomy" id="1462919"/>
    <lineage>
        <taxon>Bacteria</taxon>
        <taxon>Bacillati</taxon>
        <taxon>Bacillota</taxon>
        <taxon>Clostridia</taxon>
        <taxon>Lachnospirales</taxon>
        <taxon>Lachnospiraceae</taxon>
        <taxon>Mobilitalea</taxon>
    </lineage>
</organism>
<dbReference type="InterPro" id="IPR030846">
    <property type="entry name" value="DnaG_bac"/>
</dbReference>
<dbReference type="InterPro" id="IPR034151">
    <property type="entry name" value="TOPRIM_DnaG_bac"/>
</dbReference>
<gene>
    <name evidence="12" type="primary">dnaG</name>
    <name evidence="16" type="ORF">I5677_05480</name>
</gene>
<dbReference type="SMART" id="SM00493">
    <property type="entry name" value="TOPRIM"/>
    <property type="match status" value="1"/>
</dbReference>
<keyword evidence="4 12" id="KW-0548">Nucleotidyltransferase</keyword>
<dbReference type="Proteomes" id="UP000623269">
    <property type="component" value="Unassembled WGS sequence"/>
</dbReference>
<evidence type="ECO:0000256" key="10">
    <source>
        <dbReference type="ARBA" id="ARBA00023125"/>
    </source>
</evidence>
<dbReference type="PIRSF" id="PIRSF002811">
    <property type="entry name" value="DnaG"/>
    <property type="match status" value="1"/>
</dbReference>
<dbReference type="EC" id="2.7.7.101" evidence="12"/>
<dbReference type="EMBL" id="JAEAGR010000004">
    <property type="protein sequence ID" value="MBH1940346.1"/>
    <property type="molecule type" value="Genomic_DNA"/>
</dbReference>
<dbReference type="InterPro" id="IPR036977">
    <property type="entry name" value="DNA_primase_Znf_CHC2"/>
</dbReference>
<dbReference type="InterPro" id="IPR013264">
    <property type="entry name" value="DNAG_N"/>
</dbReference>
<feature type="zinc finger region" description="CHC2-type" evidence="12 14">
    <location>
        <begin position="38"/>
        <end position="62"/>
    </location>
</feature>
<name>A0A8J7HAV1_9FIRM</name>
<accession>A0A8J7HAV1</accession>
<dbReference type="PANTHER" id="PTHR30313">
    <property type="entry name" value="DNA PRIMASE"/>
    <property type="match status" value="1"/>
</dbReference>
<keyword evidence="8 12" id="KW-0862">Zinc</keyword>
<evidence type="ECO:0000256" key="1">
    <source>
        <dbReference type="ARBA" id="ARBA00022478"/>
    </source>
</evidence>
<dbReference type="PROSITE" id="PS50880">
    <property type="entry name" value="TOPRIM"/>
    <property type="match status" value="1"/>
</dbReference>
<dbReference type="InterPro" id="IPR050219">
    <property type="entry name" value="DnaG_primase"/>
</dbReference>
<comment type="domain">
    <text evidence="12">Contains an N-terminal zinc-binding domain, a central core domain that contains the primase activity, and a C-terminal DnaB-binding domain.</text>
</comment>
<dbReference type="RefSeq" id="WP_197660571.1">
    <property type="nucleotide sequence ID" value="NZ_JAEAGR010000004.1"/>
</dbReference>
<dbReference type="InterPro" id="IPR016136">
    <property type="entry name" value="DNA_helicase_N/primase_C"/>
</dbReference>
<keyword evidence="9" id="KW-0460">Magnesium</keyword>
<dbReference type="InterPro" id="IPR006295">
    <property type="entry name" value="DNA_primase_DnaG"/>
</dbReference>
<dbReference type="FunFam" id="3.90.580.10:FF:000001">
    <property type="entry name" value="DNA primase"/>
    <property type="match status" value="1"/>
</dbReference>
<evidence type="ECO:0000256" key="12">
    <source>
        <dbReference type="HAMAP-Rule" id="MF_00974"/>
    </source>
</evidence>
<dbReference type="SUPFAM" id="SSF56731">
    <property type="entry name" value="DNA primase core"/>
    <property type="match status" value="1"/>
</dbReference>
<dbReference type="Pfam" id="PF13155">
    <property type="entry name" value="Toprim_2"/>
    <property type="match status" value="1"/>
</dbReference>
<dbReference type="GO" id="GO:0000428">
    <property type="term" value="C:DNA-directed RNA polymerase complex"/>
    <property type="evidence" value="ECO:0007669"/>
    <property type="project" value="UniProtKB-KW"/>
</dbReference>
<dbReference type="SUPFAM" id="SSF57783">
    <property type="entry name" value="Zinc beta-ribbon"/>
    <property type="match status" value="1"/>
</dbReference>
<evidence type="ECO:0000256" key="6">
    <source>
        <dbReference type="ARBA" id="ARBA00022723"/>
    </source>
</evidence>
<evidence type="ECO:0000256" key="7">
    <source>
        <dbReference type="ARBA" id="ARBA00022771"/>
    </source>
</evidence>
<keyword evidence="7 12" id="KW-0863">Zinc-finger</keyword>
<keyword evidence="10 12" id="KW-0238">DNA-binding</keyword>
<keyword evidence="17" id="KW-1185">Reference proteome</keyword>
<dbReference type="Pfam" id="PF01807">
    <property type="entry name" value="Zn_ribbon_DnaG"/>
    <property type="match status" value="1"/>
</dbReference>
<dbReference type="GO" id="GO:1990077">
    <property type="term" value="C:primosome complex"/>
    <property type="evidence" value="ECO:0007669"/>
    <property type="project" value="UniProtKB-KW"/>
</dbReference>
<dbReference type="InterPro" id="IPR002694">
    <property type="entry name" value="Znf_CHC2"/>
</dbReference>
<comment type="function">
    <text evidence="12 13">RNA polymerase that catalyzes the synthesis of short RNA molecules used as primers for DNA polymerase during DNA replication.</text>
</comment>
<dbReference type="InterPro" id="IPR006171">
    <property type="entry name" value="TOPRIM_dom"/>
</dbReference>
<comment type="subunit">
    <text evidence="12">Monomer. Interacts with DnaB.</text>
</comment>
<keyword evidence="5 12" id="KW-0235">DNA replication</keyword>
<keyword evidence="3 12" id="KW-0808">Transferase</keyword>
<sequence length="596" mass="67956">MYYPDELVEEIRSKNDIVSVISSYIRLQKKGSNHMGLCPFHNEKTPSFSVSAGKQMYHCFGCGVGGNVFTFIMEYENFTFVEALKFLAERVGIALPEQEYSEEAKKLSDLKSRLLEVNKEAAKYFYVQLKSNRGQAAHQYLLDRGLNEDTIKQFGLGYANRYSDDLYKYLKSLGYEDEFLKQSGLVSIDEKRGGHDKFWDRVIFPIMDANHRVIGFGGRVMGKVGNEVPKYLNSPETKIFDKSRNLYGLNFARTSRLTNILICEGYMDTIALHQAGFNNAVASLGTAFTVFHANLLKRYTNEVLLTFDSDTAGIQAALRAIPLLKEAGLTVKVIDMKPYKDPDEFIKALGADEFRERIASAKNSFFFEIDVLQKNYNLNDPEQKTKFFHETAKKLLHFSEELERNFYTDAVAKAYRIDVEQLKRLVNRFGSQIVVGVNDTKDYPNDLNRYKKKTDDGLSKSQKLMLTWLIENPTLFEKINGILGPEDFTEGIYTKVARLVFEQYEKDKTVVPAKIINCFESIEEQTEVAALFSAGIQGEMNPSAWNKALSDTIMRLKESSLDKQSQKAIEVNDTVLLQKIIAQKAELKKHTISFDN</sequence>
<dbReference type="InterPro" id="IPR037068">
    <property type="entry name" value="DNA_primase_core_N_sf"/>
</dbReference>
<dbReference type="Pfam" id="PF10410">
    <property type="entry name" value="DnaB_bind"/>
    <property type="match status" value="1"/>
</dbReference>
<evidence type="ECO:0000313" key="17">
    <source>
        <dbReference type="Proteomes" id="UP000623269"/>
    </source>
</evidence>
<dbReference type="Pfam" id="PF08275">
    <property type="entry name" value="DNAG_N"/>
    <property type="match status" value="1"/>
</dbReference>
<comment type="catalytic activity">
    <reaction evidence="12">
        <text>ssDNA + n NTP = ssDNA/pppN(pN)n-1 hybrid + (n-1) diphosphate.</text>
        <dbReference type="EC" id="2.7.7.101"/>
    </reaction>
</comment>
<dbReference type="CDD" id="cd03364">
    <property type="entry name" value="TOPRIM_DnaG_primases"/>
    <property type="match status" value="1"/>
</dbReference>
<dbReference type="AlphaFoldDB" id="A0A8J7HAV1"/>
<dbReference type="Gene3D" id="3.90.580.10">
    <property type="entry name" value="Zinc finger, CHC2-type domain"/>
    <property type="match status" value="1"/>
</dbReference>
<evidence type="ECO:0000256" key="9">
    <source>
        <dbReference type="ARBA" id="ARBA00022842"/>
    </source>
</evidence>
<evidence type="ECO:0000256" key="8">
    <source>
        <dbReference type="ARBA" id="ARBA00022833"/>
    </source>
</evidence>
<evidence type="ECO:0000256" key="13">
    <source>
        <dbReference type="PIRNR" id="PIRNR002811"/>
    </source>
</evidence>
<dbReference type="Gene3D" id="3.40.1360.10">
    <property type="match status" value="1"/>
</dbReference>